<reference evidence="2" key="1">
    <citation type="submission" date="2019-05" db="EMBL/GenBank/DDBJ databases">
        <authorList>
            <person name="Piombo E."/>
        </authorList>
    </citation>
    <scope>NUCLEOTIDE SEQUENCE</scope>
    <source>
        <strain evidence="2">C2S</strain>
    </source>
</reference>
<dbReference type="GO" id="GO:0005829">
    <property type="term" value="C:cytosol"/>
    <property type="evidence" value="ECO:0007669"/>
    <property type="project" value="TreeGrafter"/>
</dbReference>
<dbReference type="InterPro" id="IPR044992">
    <property type="entry name" value="ChyE-like"/>
</dbReference>
<protein>
    <recommendedName>
        <fullName evidence="1">Glutamine amidotransferase domain-containing protein</fullName>
    </recommendedName>
</protein>
<comment type="caution">
    <text evidence="2">The sequence shown here is derived from an EMBL/GenBank/DDBJ whole genome shotgun (WGS) entry which is preliminary data.</text>
</comment>
<organism evidence="2 3">
    <name type="scientific">Fusarium fujikuroi</name>
    <name type="common">Bakanae and foot rot disease fungus</name>
    <name type="synonym">Gibberella fujikuroi</name>
    <dbReference type="NCBI Taxonomy" id="5127"/>
    <lineage>
        <taxon>Eukaryota</taxon>
        <taxon>Fungi</taxon>
        <taxon>Dikarya</taxon>
        <taxon>Ascomycota</taxon>
        <taxon>Pezizomycotina</taxon>
        <taxon>Sordariomycetes</taxon>
        <taxon>Hypocreomycetidae</taxon>
        <taxon>Hypocreales</taxon>
        <taxon>Nectriaceae</taxon>
        <taxon>Fusarium</taxon>
        <taxon>Fusarium fujikuroi species complex</taxon>
    </lineage>
</organism>
<dbReference type="InterPro" id="IPR029062">
    <property type="entry name" value="Class_I_gatase-like"/>
</dbReference>
<dbReference type="PANTHER" id="PTHR42695">
    <property type="entry name" value="GLUTAMINE AMIDOTRANSFERASE YLR126C-RELATED"/>
    <property type="match status" value="1"/>
</dbReference>
<dbReference type="Pfam" id="PF00117">
    <property type="entry name" value="GATase"/>
    <property type="match status" value="1"/>
</dbReference>
<evidence type="ECO:0000259" key="1">
    <source>
        <dbReference type="Pfam" id="PF00117"/>
    </source>
</evidence>
<dbReference type="PROSITE" id="PS51273">
    <property type="entry name" value="GATASE_TYPE_1"/>
    <property type="match status" value="1"/>
</dbReference>
<dbReference type="OrthoDB" id="5313995at2759"/>
<sequence>MPHIIRISILECWNDIDPSRSRYGGYGGLTSTWLRSNHRLQQQAEIHIWDIKNSMEYPNLEDYDVAIIIGSPANPKGEDPWIVKLRAFVNKGLEKEKDKKFIGFCFGHQIIALACGLSIESNDAGYELATTPIQLSEIGKGLFKQDLIYLNQCHLWSVIDNGLGQVQNIGSTDHSQVQGLFLPGRLWCLQAHPEFDPAVMGQVLDLTRSELTDEEYRKARAHNQQKLDQQVALESLVNFILE</sequence>
<accession>A0A2H3RRI0</accession>
<name>A0A2H3RRI0_FUSFU</name>
<dbReference type="Gene3D" id="3.40.50.880">
    <property type="match status" value="1"/>
</dbReference>
<dbReference type="CDD" id="cd01741">
    <property type="entry name" value="GATase1_1"/>
    <property type="match status" value="1"/>
</dbReference>
<proteinExistence type="predicted"/>
<dbReference type="EMBL" id="CABFJX010000386">
    <property type="protein sequence ID" value="VTT77247.1"/>
    <property type="molecule type" value="Genomic_DNA"/>
</dbReference>
<dbReference type="InterPro" id="IPR017926">
    <property type="entry name" value="GATASE"/>
</dbReference>
<dbReference type="GO" id="GO:0005634">
    <property type="term" value="C:nucleus"/>
    <property type="evidence" value="ECO:0007669"/>
    <property type="project" value="TreeGrafter"/>
</dbReference>
<gene>
    <name evidence="2" type="ORF">C2S_10482</name>
</gene>
<evidence type="ECO:0000313" key="2">
    <source>
        <dbReference type="EMBL" id="VTT77247.1"/>
    </source>
</evidence>
<dbReference type="SUPFAM" id="SSF52317">
    <property type="entry name" value="Class I glutamine amidotransferase-like"/>
    <property type="match status" value="1"/>
</dbReference>
<feature type="domain" description="Glutamine amidotransferase" evidence="1">
    <location>
        <begin position="38"/>
        <end position="202"/>
    </location>
</feature>
<evidence type="ECO:0000313" key="3">
    <source>
        <dbReference type="Proteomes" id="UP000760494"/>
    </source>
</evidence>
<dbReference type="Proteomes" id="UP000760494">
    <property type="component" value="Unassembled WGS sequence"/>
</dbReference>
<dbReference type="PANTHER" id="PTHR42695:SF5">
    <property type="entry name" value="GLUTAMINE AMIDOTRANSFERASE YLR126C-RELATED"/>
    <property type="match status" value="1"/>
</dbReference>
<dbReference type="AlphaFoldDB" id="A0A2H3RRI0"/>